<gene>
    <name evidence="2" type="ORF">Ahy_A08g040099</name>
</gene>
<comment type="caution">
    <text evidence="2">The sequence shown here is derived from an EMBL/GenBank/DDBJ whole genome shotgun (WGS) entry which is preliminary data.</text>
</comment>
<evidence type="ECO:0000313" key="2">
    <source>
        <dbReference type="EMBL" id="RYR43690.1"/>
    </source>
</evidence>
<dbReference type="Proteomes" id="UP000289738">
    <property type="component" value="Chromosome A08"/>
</dbReference>
<keyword evidence="1" id="KW-0472">Membrane</keyword>
<accession>A0A445BY53</accession>
<organism evidence="2 3">
    <name type="scientific">Arachis hypogaea</name>
    <name type="common">Peanut</name>
    <dbReference type="NCBI Taxonomy" id="3818"/>
    <lineage>
        <taxon>Eukaryota</taxon>
        <taxon>Viridiplantae</taxon>
        <taxon>Streptophyta</taxon>
        <taxon>Embryophyta</taxon>
        <taxon>Tracheophyta</taxon>
        <taxon>Spermatophyta</taxon>
        <taxon>Magnoliopsida</taxon>
        <taxon>eudicotyledons</taxon>
        <taxon>Gunneridae</taxon>
        <taxon>Pentapetalae</taxon>
        <taxon>rosids</taxon>
        <taxon>fabids</taxon>
        <taxon>Fabales</taxon>
        <taxon>Fabaceae</taxon>
        <taxon>Papilionoideae</taxon>
        <taxon>50 kb inversion clade</taxon>
        <taxon>dalbergioids sensu lato</taxon>
        <taxon>Dalbergieae</taxon>
        <taxon>Pterocarpus clade</taxon>
        <taxon>Arachis</taxon>
    </lineage>
</organism>
<name>A0A445BY53_ARAHY</name>
<proteinExistence type="predicted"/>
<keyword evidence="1" id="KW-0812">Transmembrane</keyword>
<feature type="transmembrane region" description="Helical" evidence="1">
    <location>
        <begin position="70"/>
        <end position="90"/>
    </location>
</feature>
<keyword evidence="1" id="KW-1133">Transmembrane helix</keyword>
<reference evidence="2 3" key="1">
    <citation type="submission" date="2019-01" db="EMBL/GenBank/DDBJ databases">
        <title>Sequencing of cultivated peanut Arachis hypogaea provides insights into genome evolution and oil improvement.</title>
        <authorList>
            <person name="Chen X."/>
        </authorList>
    </citation>
    <scope>NUCLEOTIDE SEQUENCE [LARGE SCALE GENOMIC DNA]</scope>
    <source>
        <strain evidence="3">cv. Fuhuasheng</strain>
        <tissue evidence="2">Leaves</tissue>
    </source>
</reference>
<sequence>MTKKTISKKEKPLYDGDNFPEKVVYNKLNKEQKEIVDNFKGVTLASLLTKPVLEISVEGEENLLKFKRTFIIFIQKFFLLPIAISTVSPIHKPVVLHVDTVRE</sequence>
<evidence type="ECO:0000313" key="3">
    <source>
        <dbReference type="Proteomes" id="UP000289738"/>
    </source>
</evidence>
<keyword evidence="3" id="KW-1185">Reference proteome</keyword>
<dbReference type="EMBL" id="SDMP01000008">
    <property type="protein sequence ID" value="RYR43690.1"/>
    <property type="molecule type" value="Genomic_DNA"/>
</dbReference>
<evidence type="ECO:0000256" key="1">
    <source>
        <dbReference type="SAM" id="Phobius"/>
    </source>
</evidence>
<protein>
    <submittedName>
        <fullName evidence="2">Uncharacterized protein</fullName>
    </submittedName>
</protein>
<dbReference type="AlphaFoldDB" id="A0A445BY53"/>